<dbReference type="EMBL" id="CP096021">
    <property type="protein sequence ID" value="UPM44821.1"/>
    <property type="molecule type" value="Genomic_DNA"/>
</dbReference>
<evidence type="ECO:0000313" key="1">
    <source>
        <dbReference type="EMBL" id="UPM44821.1"/>
    </source>
</evidence>
<reference evidence="1" key="1">
    <citation type="submission" date="2022-04" db="EMBL/GenBank/DDBJ databases">
        <title>Halocatena sp. nov., isolated from a salt lake.</title>
        <authorList>
            <person name="Cui H.-L."/>
        </authorList>
    </citation>
    <scope>NUCLEOTIDE SEQUENCE</scope>
    <source>
        <strain evidence="1">AD-1</strain>
        <plasmid evidence="1">unnamed2</plasmid>
    </source>
</reference>
<dbReference type="GeneID" id="71929509"/>
<keyword evidence="1" id="KW-0614">Plasmid</keyword>
<keyword evidence="2" id="KW-1185">Reference proteome</keyword>
<organism evidence="1 2">
    <name type="scientific">Halocatena salina</name>
    <dbReference type="NCBI Taxonomy" id="2934340"/>
    <lineage>
        <taxon>Archaea</taxon>
        <taxon>Methanobacteriati</taxon>
        <taxon>Methanobacteriota</taxon>
        <taxon>Stenosarchaea group</taxon>
        <taxon>Halobacteria</taxon>
        <taxon>Halobacteriales</taxon>
        <taxon>Natronomonadaceae</taxon>
        <taxon>Halocatena</taxon>
    </lineage>
</organism>
<dbReference type="AlphaFoldDB" id="A0A8U0A6L4"/>
<proteinExistence type="predicted"/>
<gene>
    <name evidence="1" type="ORF">MW046_15640</name>
</gene>
<protein>
    <submittedName>
        <fullName evidence="1">Uncharacterized protein</fullName>
    </submittedName>
</protein>
<dbReference type="KEGG" id="haad:MW046_15640"/>
<accession>A0A8U0A6L4</accession>
<dbReference type="Proteomes" id="UP000831768">
    <property type="component" value="Plasmid unnamed2"/>
</dbReference>
<sequence length="158" mass="16704">MNRRILAGIAMLVAVSLFVAPLVSPIPNPETDVVVSIGPPEPDPVPAEYGSVAKTTYRYQNLPAAAQEFFDDQVSTDSRELIVPTEVPAPWAPPSKATAASIANNSGQVLKKGQYYPMYIGTYTPQPPLLAAIPRFGALVGAIGSGTISGYFILTAED</sequence>
<dbReference type="RefSeq" id="WP_247995475.1">
    <property type="nucleotide sequence ID" value="NZ_CP096021.1"/>
</dbReference>
<geneLocation type="plasmid" evidence="1 2">
    <name>unnamed2</name>
</geneLocation>
<evidence type="ECO:0000313" key="2">
    <source>
        <dbReference type="Proteomes" id="UP000831768"/>
    </source>
</evidence>
<name>A0A8U0A6L4_9EURY</name>